<comment type="subcellular location">
    <subcellularLocation>
        <location evidence="1">Mitochondrion inner membrane</location>
        <topology evidence="1">Multi-pass membrane protein</topology>
    </subcellularLocation>
</comment>
<organism evidence="11">
    <name type="scientific">Eutreptiella gymnastica</name>
    <dbReference type="NCBI Taxonomy" id="73025"/>
    <lineage>
        <taxon>Eukaryota</taxon>
        <taxon>Discoba</taxon>
        <taxon>Euglenozoa</taxon>
        <taxon>Euglenida</taxon>
        <taxon>Spirocuta</taxon>
        <taxon>Euglenophyceae</taxon>
        <taxon>Eutreptiales</taxon>
        <taxon>Eutreptiaceae</taxon>
        <taxon>Eutreptiella</taxon>
    </lineage>
</organism>
<reference evidence="11" key="1">
    <citation type="submission" date="2021-01" db="EMBL/GenBank/DDBJ databases">
        <authorList>
            <person name="Corre E."/>
            <person name="Pelletier E."/>
            <person name="Niang G."/>
            <person name="Scheremetjew M."/>
            <person name="Finn R."/>
            <person name="Kale V."/>
            <person name="Holt S."/>
            <person name="Cochrane G."/>
            <person name="Meng A."/>
            <person name="Brown T."/>
            <person name="Cohen L."/>
        </authorList>
    </citation>
    <scope>NUCLEOTIDE SEQUENCE</scope>
    <source>
        <strain evidence="11">CCMP1594</strain>
    </source>
</reference>
<dbReference type="PROSITE" id="PS50893">
    <property type="entry name" value="ABC_TRANSPORTER_2"/>
    <property type="match status" value="1"/>
</dbReference>
<evidence type="ECO:0000259" key="9">
    <source>
        <dbReference type="PROSITE" id="PS50893"/>
    </source>
</evidence>
<evidence type="ECO:0000256" key="5">
    <source>
        <dbReference type="ARBA" id="ARBA00022840"/>
    </source>
</evidence>
<dbReference type="EMBL" id="HBJA01087618">
    <property type="protein sequence ID" value="CAE0819364.1"/>
    <property type="molecule type" value="Transcribed_RNA"/>
</dbReference>
<dbReference type="InterPro" id="IPR011527">
    <property type="entry name" value="ABC1_TM_dom"/>
</dbReference>
<dbReference type="SMART" id="SM00382">
    <property type="entry name" value="AAA"/>
    <property type="match status" value="1"/>
</dbReference>
<feature type="transmembrane region" description="Helical" evidence="8">
    <location>
        <begin position="172"/>
        <end position="194"/>
    </location>
</feature>
<dbReference type="Pfam" id="PF00005">
    <property type="entry name" value="ABC_tran"/>
    <property type="match status" value="1"/>
</dbReference>
<feature type="domain" description="ABC transmembrane type-1" evidence="10">
    <location>
        <begin position="182"/>
        <end position="455"/>
    </location>
</feature>
<sequence>MGNILSCESRTPAQGPVKVEIHSTKANSNVQHAQAAYTEGIFTGGSFAASLALAWLHPHAASALLAALNSGAVVYGTVKRGHKTHHVLIGSGSVLVYAAGTSLVFPPALRLGALGGLALAAPSVTAWVAVRPFLKEQFQSSGVFHVFSEPTVPLSEQLKHFRRIVGWAADDSLIWVGAYATLIAGAITSSAMPWAFTKLVETVTVPGTQMRKPILQLTAAVILGACISSVQSILFAEGATRMSVRVQKDVMSNVMKQETQFFESTQPGEILTQMGASASLVKVVQGLIPTAIRAVVSTATTVIILCQYDVRLAMICVVAVPFEVLSSYAYSQYFQKYNEKVQSINVKSGAIVTEMVTSVKTVRMFAAEKEQLARFWKSVDELIKLRRANNWVLAGSGLVDVLLPHLASMMMFLYASHLASVGRINAASLLTVSMYQGSLTSAFQKIMSIWVNWGSMLGQTRKVFELMDRLPDQIPRGSYVPEKPLEGGITFRNVTFAYASSPQPILRDFNLTVRPGELVAIVGHSGGGKSTCVNLILGLYDAQEGSVEIDGIPVHRFDPKYFYSKAVSVVSQEPILFSNSFTENITLGMTDVPQEKIEAAAQQAFAHDFIMKTKDGYDTQVGSRGERLSGGQRQRIAIARALIRDPSVLLLDEATSALDGESEAFVQSAIEELMKGRTVVVVAHRLSTIQRADRIIVLDKGVIVQEGTHAELVQTSGVYKEMVKRQLNSEDVEMLEATAGSPGHMGQSNADSG</sequence>
<evidence type="ECO:0000256" key="1">
    <source>
        <dbReference type="ARBA" id="ARBA00004448"/>
    </source>
</evidence>
<dbReference type="PROSITE" id="PS00211">
    <property type="entry name" value="ABC_TRANSPORTER_1"/>
    <property type="match status" value="1"/>
</dbReference>
<feature type="transmembrane region" description="Helical" evidence="8">
    <location>
        <begin position="214"/>
        <end position="236"/>
    </location>
</feature>
<proteinExistence type="predicted"/>
<dbReference type="InterPro" id="IPR039421">
    <property type="entry name" value="Type_1_exporter"/>
</dbReference>
<gene>
    <name evidence="11" type="ORF">EGYM00163_LOCUS30533</name>
</gene>
<dbReference type="GO" id="GO:0015421">
    <property type="term" value="F:ABC-type oligopeptide transporter activity"/>
    <property type="evidence" value="ECO:0007669"/>
    <property type="project" value="TreeGrafter"/>
</dbReference>
<feature type="transmembrane region" description="Helical" evidence="8">
    <location>
        <begin position="391"/>
        <end position="415"/>
    </location>
</feature>
<evidence type="ECO:0000259" key="10">
    <source>
        <dbReference type="PROSITE" id="PS50929"/>
    </source>
</evidence>
<dbReference type="AlphaFoldDB" id="A0A7S4LBZ6"/>
<evidence type="ECO:0000256" key="4">
    <source>
        <dbReference type="ARBA" id="ARBA00022741"/>
    </source>
</evidence>
<keyword evidence="3 8" id="KW-0812">Transmembrane</keyword>
<dbReference type="InterPro" id="IPR003593">
    <property type="entry name" value="AAA+_ATPase"/>
</dbReference>
<dbReference type="GO" id="GO:0005524">
    <property type="term" value="F:ATP binding"/>
    <property type="evidence" value="ECO:0007669"/>
    <property type="project" value="UniProtKB-KW"/>
</dbReference>
<dbReference type="InterPro" id="IPR017871">
    <property type="entry name" value="ABC_transporter-like_CS"/>
</dbReference>
<evidence type="ECO:0000313" key="11">
    <source>
        <dbReference type="EMBL" id="CAE0819364.1"/>
    </source>
</evidence>
<evidence type="ECO:0000256" key="3">
    <source>
        <dbReference type="ARBA" id="ARBA00022692"/>
    </source>
</evidence>
<evidence type="ECO:0000256" key="2">
    <source>
        <dbReference type="ARBA" id="ARBA00022448"/>
    </source>
</evidence>
<keyword evidence="7 8" id="KW-0472">Membrane</keyword>
<dbReference type="GO" id="GO:0005743">
    <property type="term" value="C:mitochondrial inner membrane"/>
    <property type="evidence" value="ECO:0007669"/>
    <property type="project" value="UniProtKB-SubCell"/>
</dbReference>
<keyword evidence="6 8" id="KW-1133">Transmembrane helix</keyword>
<dbReference type="InterPro" id="IPR003439">
    <property type="entry name" value="ABC_transporter-like_ATP-bd"/>
</dbReference>
<evidence type="ECO:0000256" key="6">
    <source>
        <dbReference type="ARBA" id="ARBA00022989"/>
    </source>
</evidence>
<dbReference type="Pfam" id="PF00664">
    <property type="entry name" value="ABC_membrane"/>
    <property type="match status" value="1"/>
</dbReference>
<dbReference type="PROSITE" id="PS50929">
    <property type="entry name" value="ABC_TM1F"/>
    <property type="match status" value="1"/>
</dbReference>
<feature type="transmembrane region" description="Helical" evidence="8">
    <location>
        <begin position="87"/>
        <end position="105"/>
    </location>
</feature>
<accession>A0A7S4LBZ6</accession>
<dbReference type="PANTHER" id="PTHR43394">
    <property type="entry name" value="ATP-DEPENDENT PERMEASE MDL1, MITOCHONDRIAL"/>
    <property type="match status" value="1"/>
</dbReference>
<dbReference type="SUPFAM" id="SSF90123">
    <property type="entry name" value="ABC transporter transmembrane region"/>
    <property type="match status" value="1"/>
</dbReference>
<keyword evidence="2" id="KW-0813">Transport</keyword>
<dbReference type="PANTHER" id="PTHR43394:SF1">
    <property type="entry name" value="ATP-BINDING CASSETTE SUB-FAMILY B MEMBER 10, MITOCHONDRIAL"/>
    <property type="match status" value="1"/>
</dbReference>
<protein>
    <recommendedName>
        <fullName evidence="12">Bile salt export pump</fullName>
    </recommendedName>
</protein>
<keyword evidence="5" id="KW-0067">ATP-binding</keyword>
<dbReference type="Gene3D" id="1.20.1560.10">
    <property type="entry name" value="ABC transporter type 1, transmembrane domain"/>
    <property type="match status" value="1"/>
</dbReference>
<feature type="domain" description="ABC transporter" evidence="9">
    <location>
        <begin position="489"/>
        <end position="725"/>
    </location>
</feature>
<dbReference type="FunFam" id="3.40.50.300:FF:000403">
    <property type="entry name" value="ATP-binding cassette sub-family B member 8, mitochondrial"/>
    <property type="match status" value="1"/>
</dbReference>
<evidence type="ECO:0008006" key="12">
    <source>
        <dbReference type="Google" id="ProtNLM"/>
    </source>
</evidence>
<dbReference type="SUPFAM" id="SSF52540">
    <property type="entry name" value="P-loop containing nucleoside triphosphate hydrolases"/>
    <property type="match status" value="1"/>
</dbReference>
<feature type="transmembrane region" description="Helical" evidence="8">
    <location>
        <begin position="111"/>
        <end position="130"/>
    </location>
</feature>
<keyword evidence="4" id="KW-0547">Nucleotide-binding</keyword>
<name>A0A7S4LBZ6_9EUGL</name>
<dbReference type="InterPro" id="IPR027417">
    <property type="entry name" value="P-loop_NTPase"/>
</dbReference>
<dbReference type="CDD" id="cd03249">
    <property type="entry name" value="ABC_MTABC3_MDL1_MDL2"/>
    <property type="match status" value="1"/>
</dbReference>
<dbReference type="InterPro" id="IPR036640">
    <property type="entry name" value="ABC1_TM_sf"/>
</dbReference>
<dbReference type="Gene3D" id="3.40.50.300">
    <property type="entry name" value="P-loop containing nucleotide triphosphate hydrolases"/>
    <property type="match status" value="1"/>
</dbReference>
<evidence type="ECO:0000256" key="7">
    <source>
        <dbReference type="ARBA" id="ARBA00023136"/>
    </source>
</evidence>
<dbReference type="GO" id="GO:0016887">
    <property type="term" value="F:ATP hydrolysis activity"/>
    <property type="evidence" value="ECO:0007669"/>
    <property type="project" value="InterPro"/>
</dbReference>
<evidence type="ECO:0000256" key="8">
    <source>
        <dbReference type="SAM" id="Phobius"/>
    </source>
</evidence>